<sequence length="229" mass="24312">MLLQTWGDVLLASFQQLWTGVVAFVPQLVVALIIFIVGWVIAVALEGVVSQVFRAIKVDRALQGLGVEEPLARAGFRLDSGKFVGMLVKWFFILVFLVAAVDVLGLGEVNRFLAQIVLVYLPNVIVAAIILVAAAVLADATRRVVVGSAKAAHLPSAGFLGGVAKWAIWIFAILAAMYQLGVAAAFVQTLFTGFIAAVSLAVGLSFGLGGKDAAARFLERLRSDISDNM</sequence>
<organism evidence="2 3">
    <name type="scientific">Candidatus Niyogibacteria bacterium RIFCSPLOWO2_02_FULL_45_13</name>
    <dbReference type="NCBI Taxonomy" id="1801725"/>
    <lineage>
        <taxon>Bacteria</taxon>
        <taxon>Candidatus Niyogiibacteriota</taxon>
    </lineage>
</organism>
<feature type="transmembrane region" description="Helical" evidence="1">
    <location>
        <begin position="112"/>
        <end position="138"/>
    </location>
</feature>
<keyword evidence="1" id="KW-0812">Transmembrane</keyword>
<feature type="transmembrane region" description="Helical" evidence="1">
    <location>
        <begin position="159"/>
        <end position="180"/>
    </location>
</feature>
<evidence type="ECO:0000256" key="1">
    <source>
        <dbReference type="SAM" id="Phobius"/>
    </source>
</evidence>
<dbReference type="InterPro" id="IPR008910">
    <property type="entry name" value="MSC_TM_helix"/>
</dbReference>
<dbReference type="Gene3D" id="1.10.287.1260">
    <property type="match status" value="2"/>
</dbReference>
<evidence type="ECO:0000313" key="2">
    <source>
        <dbReference type="EMBL" id="OGZ31265.1"/>
    </source>
</evidence>
<dbReference type="EMBL" id="MHMR01000007">
    <property type="protein sequence ID" value="OGZ31265.1"/>
    <property type="molecule type" value="Genomic_DNA"/>
</dbReference>
<feature type="transmembrane region" description="Helical" evidence="1">
    <location>
        <begin position="87"/>
        <end position="106"/>
    </location>
</feature>
<evidence type="ECO:0000313" key="3">
    <source>
        <dbReference type="Proteomes" id="UP000178428"/>
    </source>
</evidence>
<evidence type="ECO:0008006" key="4">
    <source>
        <dbReference type="Google" id="ProtNLM"/>
    </source>
</evidence>
<reference evidence="2 3" key="1">
    <citation type="journal article" date="2016" name="Nat. Commun.">
        <title>Thousands of microbial genomes shed light on interconnected biogeochemical processes in an aquifer system.</title>
        <authorList>
            <person name="Anantharaman K."/>
            <person name="Brown C.T."/>
            <person name="Hug L.A."/>
            <person name="Sharon I."/>
            <person name="Castelle C.J."/>
            <person name="Probst A.J."/>
            <person name="Thomas B.C."/>
            <person name="Singh A."/>
            <person name="Wilkins M.J."/>
            <person name="Karaoz U."/>
            <person name="Brodie E.L."/>
            <person name="Williams K.H."/>
            <person name="Hubbard S.S."/>
            <person name="Banfield J.F."/>
        </authorList>
    </citation>
    <scope>NUCLEOTIDE SEQUENCE [LARGE SCALE GENOMIC DNA]</scope>
</reference>
<dbReference type="Pfam" id="PF05552">
    <property type="entry name" value="MS_channel_1st_1"/>
    <property type="match status" value="1"/>
</dbReference>
<name>A0A1G2EZQ5_9BACT</name>
<accession>A0A1G2EZQ5</accession>
<dbReference type="Proteomes" id="UP000178428">
    <property type="component" value="Unassembled WGS sequence"/>
</dbReference>
<keyword evidence="1" id="KW-1133">Transmembrane helix</keyword>
<keyword evidence="1" id="KW-0472">Membrane</keyword>
<feature type="transmembrane region" description="Helical" evidence="1">
    <location>
        <begin position="186"/>
        <end position="208"/>
    </location>
</feature>
<comment type="caution">
    <text evidence="2">The sequence shown here is derived from an EMBL/GenBank/DDBJ whole genome shotgun (WGS) entry which is preliminary data.</text>
</comment>
<dbReference type="AlphaFoldDB" id="A0A1G2EZQ5"/>
<protein>
    <recommendedName>
        <fullName evidence="4">Small-conductance mechanosensitive ion channel</fullName>
    </recommendedName>
</protein>
<gene>
    <name evidence="2" type="ORF">A3J00_01850</name>
</gene>
<feature type="transmembrane region" description="Helical" evidence="1">
    <location>
        <begin position="20"/>
        <end position="45"/>
    </location>
</feature>
<proteinExistence type="predicted"/>